<dbReference type="InterPro" id="IPR036071">
    <property type="entry name" value="AMMECR1_dom_sf"/>
</dbReference>
<dbReference type="InterPro" id="IPR027623">
    <property type="entry name" value="AmmeMemoSam_A"/>
</dbReference>
<feature type="domain" description="AMMECR1" evidence="1">
    <location>
        <begin position="12"/>
        <end position="193"/>
    </location>
</feature>
<dbReference type="NCBIfam" id="TIGR00296">
    <property type="entry name" value="TIGR00296 family protein"/>
    <property type="match status" value="1"/>
</dbReference>
<gene>
    <name evidence="2" type="ORF">TBH_C1728</name>
</gene>
<accession>A0A7U6GJC9</accession>
<protein>
    <recommendedName>
        <fullName evidence="1">AMMECR1 domain-containing protein</fullName>
    </recommendedName>
</protein>
<dbReference type="Proteomes" id="UP000031631">
    <property type="component" value="Chromosome"/>
</dbReference>
<dbReference type="NCBIfam" id="TIGR04335">
    <property type="entry name" value="AmmeMemoSam_A"/>
    <property type="match status" value="1"/>
</dbReference>
<dbReference type="SUPFAM" id="SSF143447">
    <property type="entry name" value="AMMECR1-like"/>
    <property type="match status" value="1"/>
</dbReference>
<dbReference type="OrthoDB" id="9782820at2"/>
<dbReference type="KEGG" id="tbn:TBH_C1728"/>
<evidence type="ECO:0000313" key="2">
    <source>
        <dbReference type="EMBL" id="BAO44645.1"/>
    </source>
</evidence>
<dbReference type="Gene3D" id="3.30.700.20">
    <property type="entry name" value="Hypothetical protein ph0010, domain 1"/>
    <property type="match status" value="1"/>
</dbReference>
<keyword evidence="3" id="KW-1185">Reference proteome</keyword>
<dbReference type="EMBL" id="AP012273">
    <property type="protein sequence ID" value="BAO44645.1"/>
    <property type="molecule type" value="Genomic_DNA"/>
</dbReference>
<dbReference type="PROSITE" id="PS51112">
    <property type="entry name" value="AMMECR1"/>
    <property type="match status" value="1"/>
</dbReference>
<evidence type="ECO:0000259" key="1">
    <source>
        <dbReference type="PROSITE" id="PS51112"/>
    </source>
</evidence>
<dbReference type="PANTHER" id="PTHR13016:SF0">
    <property type="entry name" value="AMME SYNDROME CANDIDATE GENE 1 PROTEIN"/>
    <property type="match status" value="1"/>
</dbReference>
<organism evidence="2 3">
    <name type="scientific">Thiolapillus brandeum</name>
    <dbReference type="NCBI Taxonomy" id="1076588"/>
    <lineage>
        <taxon>Bacteria</taxon>
        <taxon>Pseudomonadati</taxon>
        <taxon>Pseudomonadota</taxon>
        <taxon>Gammaproteobacteria</taxon>
        <taxon>Chromatiales</taxon>
        <taxon>Sedimenticolaceae</taxon>
        <taxon>Thiolapillus</taxon>
    </lineage>
</organism>
<reference evidence="2 3" key="1">
    <citation type="journal article" date="2014" name="PLoS ONE">
        <title>Physiological and genomic features of a novel sulfur-oxidizing gammaproteobacterium belonging to a previously uncultivated symbiotic lineage isolated from a hydrothermal vent.</title>
        <authorList>
            <person name="Nunoura T."/>
            <person name="Takaki Y."/>
            <person name="Kazama H."/>
            <person name="Kakuta J."/>
            <person name="Shimamura S."/>
            <person name="Makita H."/>
            <person name="Hirai M."/>
            <person name="Miyazaki M."/>
            <person name="Takai K."/>
        </authorList>
    </citation>
    <scope>NUCLEOTIDE SEQUENCE [LARGE SCALE GENOMIC DNA]</scope>
    <source>
        <strain evidence="2 3">Hiromi1</strain>
    </source>
</reference>
<dbReference type="InterPro" id="IPR027485">
    <property type="entry name" value="AMMECR1_N"/>
</dbReference>
<dbReference type="Gene3D" id="3.30.1490.150">
    <property type="entry name" value="Hypothetical protein ph0010, domain 2"/>
    <property type="match status" value="1"/>
</dbReference>
<dbReference type="InterPro" id="IPR002733">
    <property type="entry name" value="AMMECR1_domain"/>
</dbReference>
<sequence length="193" mass="21994">MSSTENNTLNPRQREILLEIARNSIQNGLREGYPLTVNPEDFDPELRKQRASFVTLNRHGQLRGCIGHLQAIQPLVRDVAENAYSAAFNDNRFPPLSEPEFRDLDIHISVLSPAEPMEFDSEGDLLQQLRPGIDGLILEDGYYRGTFLPSVWEQLPTPELFLAHLKQKAGLPPNYWSDTLRVSRYTTESFGKE</sequence>
<proteinExistence type="predicted"/>
<dbReference type="InterPro" id="IPR023473">
    <property type="entry name" value="AMMECR1"/>
</dbReference>
<name>A0A7U6GJC9_9GAMM</name>
<dbReference type="RefSeq" id="WP_041067698.1">
    <property type="nucleotide sequence ID" value="NZ_AP012273.1"/>
</dbReference>
<dbReference type="AlphaFoldDB" id="A0A7U6GJC9"/>
<evidence type="ECO:0000313" key="3">
    <source>
        <dbReference type="Proteomes" id="UP000031631"/>
    </source>
</evidence>
<dbReference type="PANTHER" id="PTHR13016">
    <property type="entry name" value="AMMECR1 HOMOLOG"/>
    <property type="match status" value="1"/>
</dbReference>
<dbReference type="Pfam" id="PF01871">
    <property type="entry name" value="AMMECR1"/>
    <property type="match status" value="1"/>
</dbReference>